<accession>A0A656VIX5</accession>
<gene>
    <name evidence="2" type="primary">parM_2</name>
    <name evidence="2" type="ORF">AB868_02532</name>
</gene>
<proteinExistence type="predicted"/>
<dbReference type="InterPro" id="IPR048345">
    <property type="entry name" value="ParM_C"/>
</dbReference>
<dbReference type="Pfam" id="PF10784">
    <property type="entry name" value="Plasmid_stab_B"/>
    <property type="match status" value="1"/>
</dbReference>
<reference evidence="2 3" key="1">
    <citation type="submission" date="2015-06" db="EMBL/GenBank/DDBJ databases">
        <title>Draft Genome of Serratia marcescens Strain AH0650_Sm1.</title>
        <authorList>
            <person name="Wan Y."/>
            <person name="Gorrie C."/>
            <person name="Holt K."/>
        </authorList>
    </citation>
    <scope>NUCLEOTIDE SEQUENCE [LARGE SCALE GENOMIC DNA]</scope>
    <source>
        <strain evidence="2 3">AH0650_Sm1</strain>
    </source>
</reference>
<protein>
    <submittedName>
        <fullName evidence="2">Plasmid segregation protein ParM</fullName>
    </submittedName>
</protein>
<feature type="domain" description="Plasmid segregation protein ParM C-terminal" evidence="1">
    <location>
        <begin position="3"/>
        <end position="118"/>
    </location>
</feature>
<dbReference type="Proteomes" id="UP000037482">
    <property type="component" value="Unassembled WGS sequence"/>
</dbReference>
<dbReference type="Pfam" id="PF21523">
    <property type="entry name" value="ParM_N"/>
    <property type="match status" value="1"/>
</dbReference>
<dbReference type="Gene3D" id="3.30.420.40">
    <property type="match status" value="1"/>
</dbReference>
<dbReference type="EMBL" id="LFJS01000012">
    <property type="protein sequence ID" value="KMU51783.1"/>
    <property type="molecule type" value="Genomic_DNA"/>
</dbReference>
<evidence type="ECO:0000313" key="2">
    <source>
        <dbReference type="EMBL" id="KMU51783.1"/>
    </source>
</evidence>
<comment type="caution">
    <text evidence="2">The sequence shown here is derived from an EMBL/GenBank/DDBJ whole genome shotgun (WGS) entry which is preliminary data.</text>
</comment>
<evidence type="ECO:0000259" key="1">
    <source>
        <dbReference type="Pfam" id="PF21523"/>
    </source>
</evidence>
<dbReference type="InterPro" id="IPR038307">
    <property type="entry name" value="StbB_sf"/>
</dbReference>
<organism evidence="2 3">
    <name type="scientific">Serratia marcescens</name>
    <dbReference type="NCBI Taxonomy" id="615"/>
    <lineage>
        <taxon>Bacteria</taxon>
        <taxon>Pseudomonadati</taxon>
        <taxon>Pseudomonadota</taxon>
        <taxon>Gammaproteobacteria</taxon>
        <taxon>Enterobacterales</taxon>
        <taxon>Yersiniaceae</taxon>
        <taxon>Serratia</taxon>
    </lineage>
</organism>
<evidence type="ECO:0000313" key="3">
    <source>
        <dbReference type="Proteomes" id="UP000037482"/>
    </source>
</evidence>
<dbReference type="AlphaFoldDB" id="A0A656VIX5"/>
<name>A0A656VIX5_SERMA</name>
<sequence>MRSAIGVSLVTDEVQQALRKAGMALSRYNVDRLIINRFDDTYLASNINAPRAVDSIKQAIHSGITRYRVRVLEVIDRFKGYTHVAIVGGGAGLLADDIRTHVNLREDRFFVAQDPQFARGSRFKSYWLTEVVMNRRKVLIYLRPETHASERFADTRIEAHHRGDRGELSRTALLAGIALGEIDRRLPSVLAALLADNTSQETLRTILSCHRF</sequence>
<dbReference type="InterPro" id="IPR019720">
    <property type="entry name" value="Plasmid_stability_protein_StbB"/>
</dbReference>
<dbReference type="Gene3D" id="6.10.290.20">
    <property type="match status" value="1"/>
</dbReference>